<organism evidence="1 2">
    <name type="scientific">Zarea fungicola</name>
    <dbReference type="NCBI Taxonomy" id="93591"/>
    <lineage>
        <taxon>Eukaryota</taxon>
        <taxon>Fungi</taxon>
        <taxon>Dikarya</taxon>
        <taxon>Ascomycota</taxon>
        <taxon>Pezizomycotina</taxon>
        <taxon>Sordariomycetes</taxon>
        <taxon>Hypocreomycetidae</taxon>
        <taxon>Hypocreales</taxon>
        <taxon>Cordycipitaceae</taxon>
        <taxon>Zarea</taxon>
    </lineage>
</organism>
<protein>
    <submittedName>
        <fullName evidence="1">Uncharacterized protein</fullName>
    </submittedName>
</protein>
<proteinExistence type="predicted"/>
<gene>
    <name evidence="1" type="ORF">NQ176_g8291</name>
</gene>
<accession>A0ACC1MUN6</accession>
<evidence type="ECO:0000313" key="2">
    <source>
        <dbReference type="Proteomes" id="UP001143910"/>
    </source>
</evidence>
<reference evidence="1" key="1">
    <citation type="submission" date="2022-08" db="EMBL/GenBank/DDBJ databases">
        <title>Genome Sequence of Lecanicillium fungicola.</title>
        <authorList>
            <person name="Buettner E."/>
        </authorList>
    </citation>
    <scope>NUCLEOTIDE SEQUENCE</scope>
    <source>
        <strain evidence="1">Babe33</strain>
    </source>
</reference>
<keyword evidence="2" id="KW-1185">Reference proteome</keyword>
<evidence type="ECO:0000313" key="1">
    <source>
        <dbReference type="EMBL" id="KAJ2970223.1"/>
    </source>
</evidence>
<dbReference type="EMBL" id="JANJQO010001578">
    <property type="protein sequence ID" value="KAJ2970223.1"/>
    <property type="molecule type" value="Genomic_DNA"/>
</dbReference>
<name>A0ACC1MUN6_9HYPO</name>
<dbReference type="Proteomes" id="UP001143910">
    <property type="component" value="Unassembled WGS sequence"/>
</dbReference>
<sequence>MGIFSFLGKVYDADTLDTRFTTSSSVPYKNVIEARNDPVAQREAAAKAESRAPPSKWNTPEFYFYYVVFIVAVPYMFWTAYDVSRPSHPSFHKFEQLLSDGWVPGRKIDNTDAQYKLFRSTLPAMAGLLTLHPLLRRAWNIFKPIEGKRAIGSARMEQRTSFDFLFAIVFLLALHGISAFKVLGILYVNYQLATKLPRQYVPAATWIFNICTLFANEIYEGYPLRKVSAIFSPPETIGVDSPLMEWGKWLDSFGGIVARWEVLFNITILRLISFNLDYYWSRDKSQAGIFEKKQLDPANLSERDRITIPAEANNYSFRNFVAYAIYAPLYLTGPILTFNDYISQTKYQPSSIEKPRTIRYAVRFVLVLLAMELILHYDYVGAISKANPNWGDYTASQLSLLSFFNLHIIWLKLLLPFRLARLWALVDGMDPPENMTRCVSNNYSTQQFWRAWHRSFSRWIVRYLFVPLGGSSFRNWRGIAKSIVTYICVFTFVALWHDIQLRLLIWGWLVVLFMMPEFIATYLFPKKNWESRPTQYRMLCCVGAIFNVLMMISANVVGFAVGLDGLESIVKSILHDWSGVLFLVTACSALFVGIQVMFEIRETEKRKGVMLKC</sequence>
<comment type="caution">
    <text evidence="1">The sequence shown here is derived from an EMBL/GenBank/DDBJ whole genome shotgun (WGS) entry which is preliminary data.</text>
</comment>